<protein>
    <submittedName>
        <fullName evidence="2">Uncharacterized protein</fullName>
    </submittedName>
</protein>
<feature type="compositionally biased region" description="Polar residues" evidence="1">
    <location>
        <begin position="28"/>
        <end position="39"/>
    </location>
</feature>
<reference evidence="2" key="1">
    <citation type="submission" date="2017-05" db="UniProtKB">
        <authorList>
            <consortium name="EnsemblMetazoa"/>
        </authorList>
    </citation>
    <scope>IDENTIFICATION</scope>
</reference>
<dbReference type="AlphaFoldDB" id="A0A1X7SK13"/>
<name>A0A1X7SK13_AMPQE</name>
<dbReference type="PRINTS" id="PR01217">
    <property type="entry name" value="PRICHEXTENSN"/>
</dbReference>
<feature type="region of interest" description="Disordered" evidence="1">
    <location>
        <begin position="1"/>
        <end position="150"/>
    </location>
</feature>
<evidence type="ECO:0000256" key="1">
    <source>
        <dbReference type="SAM" id="MobiDB-lite"/>
    </source>
</evidence>
<feature type="compositionally biased region" description="Pro residues" evidence="1">
    <location>
        <begin position="88"/>
        <end position="99"/>
    </location>
</feature>
<dbReference type="EnsemblMetazoa" id="Aqu2.1.02457_001">
    <property type="protein sequence ID" value="Aqu2.1.02457_001"/>
    <property type="gene ID" value="Aqu2.1.02457"/>
</dbReference>
<evidence type="ECO:0000313" key="2">
    <source>
        <dbReference type="EnsemblMetazoa" id="Aqu2.1.02457_001"/>
    </source>
</evidence>
<accession>A0A1X7SK13</accession>
<organism evidence="2">
    <name type="scientific">Amphimedon queenslandica</name>
    <name type="common">Sponge</name>
    <dbReference type="NCBI Taxonomy" id="400682"/>
    <lineage>
        <taxon>Eukaryota</taxon>
        <taxon>Metazoa</taxon>
        <taxon>Porifera</taxon>
        <taxon>Demospongiae</taxon>
        <taxon>Heteroscleromorpha</taxon>
        <taxon>Haplosclerida</taxon>
        <taxon>Niphatidae</taxon>
        <taxon>Amphimedon</taxon>
    </lineage>
</organism>
<proteinExistence type="predicted"/>
<dbReference type="InParanoid" id="A0A1X7SK13"/>
<sequence>MRVATGKIKGGSQKMLKSPPPIAPKPRSLSQSGRSQPLTTAKKPRPLSQAIQPPPIAPKPRRPSLPTQPPPKAPKPHRSSITEQPSPKAQPPTIAPKPHQPSITKKLPSTAPKPRRSQDSSSAPHDPTATVLQDKEGKKDPSSFTPMEGSMSPEYITIKEMLADLVDLLAGNAPVISQLNNHLFSSHLIPKAVHVTVEGTLGLTPYDRANKIFSSVLATLECHPNPNSVFSSLITSLQKVGLKNMASKLMENL</sequence>